<evidence type="ECO:0000256" key="8">
    <source>
        <dbReference type="ARBA" id="ARBA00023012"/>
    </source>
</evidence>
<evidence type="ECO:0000256" key="4">
    <source>
        <dbReference type="ARBA" id="ARBA00022679"/>
    </source>
</evidence>
<evidence type="ECO:0000256" key="7">
    <source>
        <dbReference type="ARBA" id="ARBA00022840"/>
    </source>
</evidence>
<comment type="caution">
    <text evidence="12">The sequence shown here is derived from an EMBL/GenBank/DDBJ whole genome shotgun (WGS) entry which is preliminary data.</text>
</comment>
<dbReference type="InterPro" id="IPR050482">
    <property type="entry name" value="Sensor_HK_TwoCompSys"/>
</dbReference>
<keyword evidence="4" id="KW-0808">Transferase</keyword>
<feature type="transmembrane region" description="Helical" evidence="9">
    <location>
        <begin position="46"/>
        <end position="64"/>
    </location>
</feature>
<reference evidence="13" key="1">
    <citation type="journal article" date="2019" name="Int. J. Syst. Evol. Microbiol.">
        <title>The Global Catalogue of Microorganisms (GCM) 10K type strain sequencing project: providing services to taxonomists for standard genome sequencing and annotation.</title>
        <authorList>
            <consortium name="The Broad Institute Genomics Platform"/>
            <consortium name="The Broad Institute Genome Sequencing Center for Infectious Disease"/>
            <person name="Wu L."/>
            <person name="Ma J."/>
        </authorList>
    </citation>
    <scope>NUCLEOTIDE SEQUENCE [LARGE SCALE GENOMIC DNA]</scope>
    <source>
        <strain evidence="13">JCM 16953</strain>
    </source>
</reference>
<dbReference type="GO" id="GO:0016301">
    <property type="term" value="F:kinase activity"/>
    <property type="evidence" value="ECO:0007669"/>
    <property type="project" value="UniProtKB-KW"/>
</dbReference>
<evidence type="ECO:0000313" key="12">
    <source>
        <dbReference type="EMBL" id="GAA3809529.1"/>
    </source>
</evidence>
<feature type="transmembrane region" description="Helical" evidence="9">
    <location>
        <begin position="138"/>
        <end position="156"/>
    </location>
</feature>
<evidence type="ECO:0000256" key="3">
    <source>
        <dbReference type="ARBA" id="ARBA00022553"/>
    </source>
</evidence>
<keyword evidence="9" id="KW-1133">Transmembrane helix</keyword>
<dbReference type="SUPFAM" id="SSF55874">
    <property type="entry name" value="ATPase domain of HSP90 chaperone/DNA topoisomerase II/histidine kinase"/>
    <property type="match status" value="1"/>
</dbReference>
<gene>
    <name evidence="12" type="ORF">GCM10022242_10320</name>
</gene>
<comment type="catalytic activity">
    <reaction evidence="1">
        <text>ATP + protein L-histidine = ADP + protein N-phospho-L-histidine.</text>
        <dbReference type="EC" id="2.7.13.3"/>
    </reaction>
</comment>
<keyword evidence="3" id="KW-0597">Phosphoprotein</keyword>
<dbReference type="PANTHER" id="PTHR24421">
    <property type="entry name" value="NITRATE/NITRITE SENSOR PROTEIN NARX-RELATED"/>
    <property type="match status" value="1"/>
</dbReference>
<dbReference type="InterPro" id="IPR003594">
    <property type="entry name" value="HATPase_dom"/>
</dbReference>
<keyword evidence="7" id="KW-0067">ATP-binding</keyword>
<evidence type="ECO:0000256" key="1">
    <source>
        <dbReference type="ARBA" id="ARBA00000085"/>
    </source>
</evidence>
<dbReference type="Gene3D" id="3.30.565.10">
    <property type="entry name" value="Histidine kinase-like ATPase, C-terminal domain"/>
    <property type="match status" value="1"/>
</dbReference>
<evidence type="ECO:0000259" key="11">
    <source>
        <dbReference type="Pfam" id="PF07730"/>
    </source>
</evidence>
<evidence type="ECO:0000256" key="9">
    <source>
        <dbReference type="SAM" id="Phobius"/>
    </source>
</evidence>
<evidence type="ECO:0000256" key="2">
    <source>
        <dbReference type="ARBA" id="ARBA00012438"/>
    </source>
</evidence>
<keyword evidence="8" id="KW-0902">Two-component regulatory system</keyword>
<feature type="domain" description="Signal transduction histidine kinase subgroup 3 dimerisation and phosphoacceptor" evidence="11">
    <location>
        <begin position="187"/>
        <end position="252"/>
    </location>
</feature>
<evidence type="ECO:0000256" key="5">
    <source>
        <dbReference type="ARBA" id="ARBA00022741"/>
    </source>
</evidence>
<name>A0ABP7I6X1_9ACTN</name>
<dbReference type="EC" id="2.7.13.3" evidence="2"/>
<dbReference type="Gene3D" id="1.20.5.1930">
    <property type="match status" value="1"/>
</dbReference>
<accession>A0ABP7I6X1</accession>
<keyword evidence="9" id="KW-0472">Membrane</keyword>
<keyword evidence="5" id="KW-0547">Nucleotide-binding</keyword>
<dbReference type="PANTHER" id="PTHR24421:SF10">
    <property type="entry name" value="NITRATE_NITRITE SENSOR PROTEIN NARQ"/>
    <property type="match status" value="1"/>
</dbReference>
<dbReference type="Pfam" id="PF07730">
    <property type="entry name" value="HisKA_3"/>
    <property type="match status" value="1"/>
</dbReference>
<keyword evidence="6 12" id="KW-0418">Kinase</keyword>
<dbReference type="InterPro" id="IPR011712">
    <property type="entry name" value="Sig_transdc_His_kin_sub3_dim/P"/>
</dbReference>
<organism evidence="12 13">
    <name type="scientific">Nocardioides panacisoli</name>
    <dbReference type="NCBI Taxonomy" id="627624"/>
    <lineage>
        <taxon>Bacteria</taxon>
        <taxon>Bacillati</taxon>
        <taxon>Actinomycetota</taxon>
        <taxon>Actinomycetes</taxon>
        <taxon>Propionibacteriales</taxon>
        <taxon>Nocardioidaceae</taxon>
        <taxon>Nocardioides</taxon>
    </lineage>
</organism>
<dbReference type="EMBL" id="BAABAH010000002">
    <property type="protein sequence ID" value="GAA3809529.1"/>
    <property type="molecule type" value="Genomic_DNA"/>
</dbReference>
<feature type="transmembrane region" description="Helical" evidence="9">
    <location>
        <begin position="70"/>
        <end position="94"/>
    </location>
</feature>
<evidence type="ECO:0000259" key="10">
    <source>
        <dbReference type="Pfam" id="PF02518"/>
    </source>
</evidence>
<keyword evidence="13" id="KW-1185">Reference proteome</keyword>
<evidence type="ECO:0000313" key="13">
    <source>
        <dbReference type="Proteomes" id="UP001501821"/>
    </source>
</evidence>
<dbReference type="Pfam" id="PF02518">
    <property type="entry name" value="HATPase_c"/>
    <property type="match status" value="1"/>
</dbReference>
<sequence>MQCPDPREFQPRLTVWGHAWRLVVMVALSSLVWAEVRGKELEIGDWYVALDFCLGIAAFVLVHFRRRVPVWVAVLTSIMSAFSGIAAGPGLLAVVSLATRRRGREIGPVAAVSFACAQQFSLITASDGSKWYDVLLDVGINVVATAAAVGWGLYIGSRRELVWTLRQRAESAEAERDLRVTQAQTAERNRIAREMHDVLAHRISQISLHAGALTFRDDLGADEMRASAAVIQEKAHEALTDLRGVLGVLRDENGSPLTGPQPTYADIAGLVEDARESGARVTYEPLPAGSVVPDAVGRTAYRIVQEAITNARKHAPASAIGITVSGSPDDGLTVVVRNGFGFGPTSTPGAGLGLVGLAERAELAGGRLRHGVEGDSFVLRAWLPWAA</sequence>
<dbReference type="RefSeq" id="WP_344772971.1">
    <property type="nucleotide sequence ID" value="NZ_BAABAH010000002.1"/>
</dbReference>
<proteinExistence type="predicted"/>
<feature type="domain" description="Histidine kinase/HSP90-like ATPase" evidence="10">
    <location>
        <begin position="299"/>
        <end position="377"/>
    </location>
</feature>
<dbReference type="Proteomes" id="UP001501821">
    <property type="component" value="Unassembled WGS sequence"/>
</dbReference>
<evidence type="ECO:0000256" key="6">
    <source>
        <dbReference type="ARBA" id="ARBA00022777"/>
    </source>
</evidence>
<protein>
    <recommendedName>
        <fullName evidence="2">histidine kinase</fullName>
        <ecNumber evidence="2">2.7.13.3</ecNumber>
    </recommendedName>
</protein>
<dbReference type="CDD" id="cd16917">
    <property type="entry name" value="HATPase_UhpB-NarQ-NarX-like"/>
    <property type="match status" value="1"/>
</dbReference>
<dbReference type="InterPro" id="IPR036890">
    <property type="entry name" value="HATPase_C_sf"/>
</dbReference>
<feature type="transmembrane region" description="Helical" evidence="9">
    <location>
        <begin position="15"/>
        <end position="34"/>
    </location>
</feature>
<keyword evidence="9" id="KW-0812">Transmembrane</keyword>